<keyword evidence="3" id="KW-0347">Helicase</keyword>
<dbReference type="OrthoDB" id="6692397at2759"/>
<evidence type="ECO:0000313" key="7">
    <source>
        <dbReference type="EMBL" id="PSR70879.1"/>
    </source>
</evidence>
<dbReference type="PANTHER" id="PTHR12131:SF1">
    <property type="entry name" value="ATP-DEPENDENT RNA HELICASE SUPV3L1, MITOCHONDRIAL-RELATED"/>
    <property type="match status" value="1"/>
</dbReference>
<comment type="caution">
    <text evidence="7">The sequence shown here is derived from an EMBL/GenBank/DDBJ whole genome shotgun (WGS) entry which is preliminary data.</text>
</comment>
<dbReference type="Gene3D" id="1.20.58.1080">
    <property type="match status" value="1"/>
</dbReference>
<organism evidence="7 8">
    <name type="scientific">Hermanssonia centrifuga</name>
    <dbReference type="NCBI Taxonomy" id="98765"/>
    <lineage>
        <taxon>Eukaryota</taxon>
        <taxon>Fungi</taxon>
        <taxon>Dikarya</taxon>
        <taxon>Basidiomycota</taxon>
        <taxon>Agaricomycotina</taxon>
        <taxon>Agaricomycetes</taxon>
        <taxon>Polyporales</taxon>
        <taxon>Meruliaceae</taxon>
        <taxon>Hermanssonia</taxon>
    </lineage>
</organism>
<dbReference type="GO" id="GO:0004386">
    <property type="term" value="F:helicase activity"/>
    <property type="evidence" value="ECO:0007669"/>
    <property type="project" value="UniProtKB-KW"/>
</dbReference>
<evidence type="ECO:0000259" key="6">
    <source>
        <dbReference type="PROSITE" id="PS51194"/>
    </source>
</evidence>
<dbReference type="Gene3D" id="1.20.272.40">
    <property type="match status" value="1"/>
</dbReference>
<keyword evidence="8" id="KW-1185">Reference proteome</keyword>
<evidence type="ECO:0000256" key="2">
    <source>
        <dbReference type="ARBA" id="ARBA00022801"/>
    </source>
</evidence>
<evidence type="ECO:0000256" key="4">
    <source>
        <dbReference type="ARBA" id="ARBA00022840"/>
    </source>
</evidence>
<evidence type="ECO:0000313" key="8">
    <source>
        <dbReference type="Proteomes" id="UP000186601"/>
    </source>
</evidence>
<protein>
    <recommendedName>
        <fullName evidence="6">Helicase C-terminal domain-containing protein</fullName>
    </recommendedName>
</protein>
<dbReference type="SUPFAM" id="SSF52540">
    <property type="entry name" value="P-loop containing nucleoside triphosphate hydrolases"/>
    <property type="match status" value="1"/>
</dbReference>
<dbReference type="FunFam" id="3.40.50.300:FF:000957">
    <property type="entry name" value="ATP-dependent RNA helicase SUV3L, mitochondrial"/>
    <property type="match status" value="1"/>
</dbReference>
<name>A0A2R6NF23_9APHY</name>
<dbReference type="GO" id="GO:0016787">
    <property type="term" value="F:hydrolase activity"/>
    <property type="evidence" value="ECO:0007669"/>
    <property type="project" value="UniProtKB-KW"/>
</dbReference>
<accession>A0A2R6NF23</accession>
<dbReference type="Pfam" id="PF12513">
    <property type="entry name" value="SUV3_C"/>
    <property type="match status" value="1"/>
</dbReference>
<dbReference type="GO" id="GO:0000965">
    <property type="term" value="P:mitochondrial RNA 3'-end processing"/>
    <property type="evidence" value="ECO:0007669"/>
    <property type="project" value="TreeGrafter"/>
</dbReference>
<dbReference type="STRING" id="98765.A0A2R6NF23"/>
<dbReference type="Gene3D" id="3.40.50.300">
    <property type="entry name" value="P-loop containing nucleotide triphosphate hydrolases"/>
    <property type="match status" value="2"/>
</dbReference>
<sequence length="815" mass="90667">MHRLSLIASCSRYTLRPSVSVSKILVRARSVTVASRGNPTSVGPGCTQDYRGPNKATPASARPGLQELLSSEARGKPISKEQLLPFLAQSVDGWARQPSVRSRLVSYGVPDQHLEPLLSIFSDAIQQGSIFKTLDYTDDHIERIAYDVSSRNQAEPLDIHFTRLLYEWTSHPSNREHVCQAIPESIVAIISELFTAADMSNPSSFYPGARAAPRRKVIMHVGPTNSGKTHNALRALAAAERGLYAGPLRLLAHEIFERLNKGQIVPLGVDPDDGGEADENTNMDLLTTEGGKAVVRKEGNPKYARVCNLITGEEQKILDEHAGLFSCTVEMVGSSARNFDVAVVDEIQLISDPDRGGSWTTAVLGICTKELHLCGEERAVPLIQALLKDTGDELIVNRYERLTPLEVAEKSMDGDSSKIEKGDCLVTFSRMNIFRLKARVEKHSGLKCAVAYGRLPPELRSEQAALFNRPGTGYDVMIGSDAIGMGLNLKIKRIIFEHVRKWDGTSETLLSVSQFKQIAGRAGRYGMHSKNKPGIVMTMQEADMPILRKALELPVEPLRYARISATADDFMAVMQALPLGTSLSTAMQVFKYVAKMHPRYEYMDISDGVSAFDYIDSVVGELTLSDRLLLQLAPIMWRDPIAVRAVVQVMKMYKTDMFVDYRKLLKDTEMQATLDDALFMMETGERQGASEEMMSGLESLHKTLVLYIWLSFRSSVAFPERDAVEEVKNQTEKVMDWCLQCMSTVSSRRRVPARRDLRQTQVDEGDYSERSGGSHVSGSQPSAWRGQDESPRTAIPRNKLLLQPPQRRRESWPSS</sequence>
<evidence type="ECO:0000256" key="1">
    <source>
        <dbReference type="ARBA" id="ARBA00022741"/>
    </source>
</evidence>
<keyword evidence="2" id="KW-0378">Hydrolase</keyword>
<proteinExistence type="predicted"/>
<evidence type="ECO:0000256" key="3">
    <source>
        <dbReference type="ARBA" id="ARBA00022806"/>
    </source>
</evidence>
<dbReference type="PROSITE" id="PS51194">
    <property type="entry name" value="HELICASE_CTER"/>
    <property type="match status" value="1"/>
</dbReference>
<dbReference type="InterPro" id="IPR022192">
    <property type="entry name" value="SUV3_C"/>
</dbReference>
<dbReference type="GO" id="GO:0005524">
    <property type="term" value="F:ATP binding"/>
    <property type="evidence" value="ECO:0007669"/>
    <property type="project" value="UniProtKB-KW"/>
</dbReference>
<evidence type="ECO:0000256" key="5">
    <source>
        <dbReference type="SAM" id="MobiDB-lite"/>
    </source>
</evidence>
<dbReference type="InterPro" id="IPR027417">
    <property type="entry name" value="P-loop_NTPase"/>
</dbReference>
<dbReference type="Pfam" id="PF22527">
    <property type="entry name" value="DEXQc_Suv3"/>
    <property type="match status" value="1"/>
</dbReference>
<dbReference type="InterPro" id="IPR055206">
    <property type="entry name" value="DEXQc_SUV3"/>
</dbReference>
<gene>
    <name evidence="7" type="ORF">PHLCEN_2v13241</name>
</gene>
<keyword evidence="4" id="KW-0067">ATP-binding</keyword>
<keyword evidence="1" id="KW-0547">Nucleotide-binding</keyword>
<dbReference type="PANTHER" id="PTHR12131">
    <property type="entry name" value="ATP-DEPENDENT RNA AND DNA HELICASE"/>
    <property type="match status" value="1"/>
</dbReference>
<dbReference type="Proteomes" id="UP000186601">
    <property type="component" value="Unassembled WGS sequence"/>
</dbReference>
<feature type="domain" description="Helicase C-terminal" evidence="6">
    <location>
        <begin position="411"/>
        <end position="571"/>
    </location>
</feature>
<dbReference type="GO" id="GO:0045025">
    <property type="term" value="C:mitochondrial degradosome"/>
    <property type="evidence" value="ECO:0007669"/>
    <property type="project" value="TreeGrafter"/>
</dbReference>
<dbReference type="InterPro" id="IPR001650">
    <property type="entry name" value="Helicase_C-like"/>
</dbReference>
<dbReference type="EMBL" id="MLYV02001305">
    <property type="protein sequence ID" value="PSR70879.1"/>
    <property type="molecule type" value="Genomic_DNA"/>
</dbReference>
<dbReference type="SMART" id="SM00490">
    <property type="entry name" value="HELICc"/>
    <property type="match status" value="1"/>
</dbReference>
<feature type="region of interest" description="Disordered" evidence="5">
    <location>
        <begin position="750"/>
        <end position="815"/>
    </location>
</feature>
<dbReference type="Pfam" id="PF00271">
    <property type="entry name" value="Helicase_C"/>
    <property type="match status" value="1"/>
</dbReference>
<feature type="region of interest" description="Disordered" evidence="5">
    <location>
        <begin position="36"/>
        <end position="61"/>
    </location>
</feature>
<reference evidence="7 8" key="1">
    <citation type="submission" date="2018-02" db="EMBL/GenBank/DDBJ databases">
        <title>Genome sequence of the basidiomycete white-rot fungus Phlebia centrifuga.</title>
        <authorList>
            <person name="Granchi Z."/>
            <person name="Peng M."/>
            <person name="de Vries R.P."/>
            <person name="Hilden K."/>
            <person name="Makela M.R."/>
            <person name="Grigoriev I."/>
            <person name="Riley R."/>
        </authorList>
    </citation>
    <scope>NUCLEOTIDE SEQUENCE [LARGE SCALE GENOMIC DNA]</scope>
    <source>
        <strain evidence="7 8">FBCC195</strain>
    </source>
</reference>
<dbReference type="AlphaFoldDB" id="A0A2R6NF23"/>
<dbReference type="CDD" id="cd18805">
    <property type="entry name" value="SF2_C_suv3"/>
    <property type="match status" value="1"/>
</dbReference>
<dbReference type="InterPro" id="IPR050699">
    <property type="entry name" value="RNA-DNA_Helicase"/>
</dbReference>